<proteinExistence type="predicted"/>
<evidence type="ECO:0000313" key="2">
    <source>
        <dbReference type="EMBL" id="KAF4682449.1"/>
    </source>
</evidence>
<feature type="chain" id="PRO_5029558147" evidence="1">
    <location>
        <begin position="20"/>
        <end position="159"/>
    </location>
</feature>
<sequence length="159" mass="17510">MLFTQLFVVACALFSVTSGSITQGKYCGLQPVVLKTPGYACIIFDYDSPSRAALAYKSFSYHSLSIRYDDVSLKEDGEISLKRQGFTEKDHPFPNVELRVHLVVDAVNGTINMVDGDDKVLYNLSAEECQRSLSLNANCTKFALDRSPVGNGLILQIGF</sequence>
<evidence type="ECO:0000313" key="3">
    <source>
        <dbReference type="Proteomes" id="UP000541610"/>
    </source>
</evidence>
<name>A0A7J6NF53_PEROL</name>
<gene>
    <name evidence="2" type="ORF">FOZ60_010561</name>
</gene>
<dbReference type="OrthoDB" id="485595at2759"/>
<reference evidence="2 3" key="1">
    <citation type="submission" date="2020-04" db="EMBL/GenBank/DDBJ databases">
        <title>Perkinsus olseni comparative genomics.</title>
        <authorList>
            <person name="Bogema D.R."/>
        </authorList>
    </citation>
    <scope>NUCLEOTIDE SEQUENCE [LARGE SCALE GENOMIC DNA]</scope>
    <source>
        <strain evidence="2">00978-12</strain>
    </source>
</reference>
<comment type="caution">
    <text evidence="2">The sequence shown here is derived from an EMBL/GenBank/DDBJ whole genome shotgun (WGS) entry which is preliminary data.</text>
</comment>
<keyword evidence="1" id="KW-0732">Signal</keyword>
<dbReference type="AlphaFoldDB" id="A0A7J6NF53"/>
<dbReference type="Proteomes" id="UP000541610">
    <property type="component" value="Unassembled WGS sequence"/>
</dbReference>
<feature type="signal peptide" evidence="1">
    <location>
        <begin position="1"/>
        <end position="19"/>
    </location>
</feature>
<organism evidence="2 3">
    <name type="scientific">Perkinsus olseni</name>
    <name type="common">Perkinsus atlanticus</name>
    <dbReference type="NCBI Taxonomy" id="32597"/>
    <lineage>
        <taxon>Eukaryota</taxon>
        <taxon>Sar</taxon>
        <taxon>Alveolata</taxon>
        <taxon>Perkinsozoa</taxon>
        <taxon>Perkinsea</taxon>
        <taxon>Perkinsida</taxon>
        <taxon>Perkinsidae</taxon>
        <taxon>Perkinsus</taxon>
    </lineage>
</organism>
<dbReference type="EMBL" id="JABANP010000431">
    <property type="protein sequence ID" value="KAF4682449.1"/>
    <property type="molecule type" value="Genomic_DNA"/>
</dbReference>
<accession>A0A7J6NF53</accession>
<protein>
    <submittedName>
        <fullName evidence="2">Uncharacterized protein</fullName>
    </submittedName>
</protein>
<evidence type="ECO:0000256" key="1">
    <source>
        <dbReference type="SAM" id="SignalP"/>
    </source>
</evidence>